<organism evidence="9 10">
    <name type="scientific">Amycolatopsis speibonae</name>
    <dbReference type="NCBI Taxonomy" id="1450224"/>
    <lineage>
        <taxon>Bacteria</taxon>
        <taxon>Bacillati</taxon>
        <taxon>Actinomycetota</taxon>
        <taxon>Actinomycetes</taxon>
        <taxon>Pseudonocardiales</taxon>
        <taxon>Pseudonocardiaceae</taxon>
        <taxon>Amycolatopsis</taxon>
    </lineage>
</organism>
<comment type="caution">
    <text evidence="9">The sequence shown here is derived from an EMBL/GenBank/DDBJ whole genome shotgun (WGS) entry which is preliminary data.</text>
</comment>
<evidence type="ECO:0000313" key="10">
    <source>
        <dbReference type="Proteomes" id="UP001595645"/>
    </source>
</evidence>
<keyword evidence="2" id="KW-0813">Transport</keyword>
<dbReference type="RefSeq" id="WP_378237394.1">
    <property type="nucleotide sequence ID" value="NZ_JBHRWK010000009.1"/>
</dbReference>
<evidence type="ECO:0000256" key="2">
    <source>
        <dbReference type="ARBA" id="ARBA00022448"/>
    </source>
</evidence>
<gene>
    <name evidence="9" type="ORF">ACFOSH_04630</name>
</gene>
<evidence type="ECO:0000256" key="3">
    <source>
        <dbReference type="ARBA" id="ARBA00022692"/>
    </source>
</evidence>
<feature type="transmembrane region" description="Helical" evidence="7">
    <location>
        <begin position="135"/>
        <end position="159"/>
    </location>
</feature>
<dbReference type="InterPro" id="IPR050794">
    <property type="entry name" value="CPA2_transporter"/>
</dbReference>
<keyword evidence="10" id="KW-1185">Reference proteome</keyword>
<protein>
    <submittedName>
        <fullName evidence="9">Cation:proton antiporter</fullName>
    </submittedName>
</protein>
<dbReference type="PANTHER" id="PTHR32468:SF0">
    <property type="entry name" value="K(+)_H(+) ANTIPORTER 1"/>
    <property type="match status" value="1"/>
</dbReference>
<keyword evidence="6 7" id="KW-0472">Membrane</keyword>
<comment type="subcellular location">
    <subcellularLocation>
        <location evidence="1">Membrane</location>
        <topology evidence="1">Multi-pass membrane protein</topology>
    </subcellularLocation>
</comment>
<sequence>MPAFEQLTRFLLVVALVLCVCHLAGALCGRLRQPPVVGELAGALLLGPSLLGAVAPGAHHALFTPALLTTIDLAGQLGLVVFMLLLGSELRTDLLDGDRRGIGLIVAGTIAVPFAAGFGFAASVGEWFAPPGVPFAAYLVFFGLAISITAMPVLARILTDHRVEGSPTGTLALAVASIGDGLAWAILAVVLAAAGAGDAGTVVVRGLIAVVLLIVSFTLVRPALAAVLRRAARRGTGERAIAAFLVTGAVAFAAVTDAIGLHPVIGAFLFGVLLPRGRDVVVRAGAKLNDFAVVVLLPLFFASVGQKANFAAFGGQAGWPLLVAGLAVAMLSKFAGTAGAATLAGKGGRQALRLGALMNCRGITELVIANVGLQHGLITPLGYTIIVLIAVVTTAITGPLARLRAADEDLLPPVSSTRTAVRAGRSRRT</sequence>
<name>A0ABV7NSG2_9PSEU</name>
<dbReference type="Pfam" id="PF00999">
    <property type="entry name" value="Na_H_Exchanger"/>
    <property type="match status" value="1"/>
</dbReference>
<evidence type="ECO:0000256" key="7">
    <source>
        <dbReference type="SAM" id="Phobius"/>
    </source>
</evidence>
<keyword evidence="3 7" id="KW-0812">Transmembrane</keyword>
<feature type="transmembrane region" description="Helical" evidence="7">
    <location>
        <begin position="317"/>
        <end position="336"/>
    </location>
</feature>
<feature type="transmembrane region" description="Helical" evidence="7">
    <location>
        <begin position="286"/>
        <end position="305"/>
    </location>
</feature>
<proteinExistence type="predicted"/>
<feature type="transmembrane region" description="Helical" evidence="7">
    <location>
        <begin position="102"/>
        <end position="123"/>
    </location>
</feature>
<dbReference type="InterPro" id="IPR006153">
    <property type="entry name" value="Cation/H_exchanger_TM"/>
</dbReference>
<evidence type="ECO:0000256" key="5">
    <source>
        <dbReference type="ARBA" id="ARBA00023065"/>
    </source>
</evidence>
<evidence type="ECO:0000259" key="8">
    <source>
        <dbReference type="Pfam" id="PF00999"/>
    </source>
</evidence>
<evidence type="ECO:0000313" key="9">
    <source>
        <dbReference type="EMBL" id="MFC3448712.1"/>
    </source>
</evidence>
<evidence type="ECO:0000256" key="4">
    <source>
        <dbReference type="ARBA" id="ARBA00022989"/>
    </source>
</evidence>
<reference evidence="10" key="1">
    <citation type="journal article" date="2019" name="Int. J. Syst. Evol. Microbiol.">
        <title>The Global Catalogue of Microorganisms (GCM) 10K type strain sequencing project: providing services to taxonomists for standard genome sequencing and annotation.</title>
        <authorList>
            <consortium name="The Broad Institute Genomics Platform"/>
            <consortium name="The Broad Institute Genome Sequencing Center for Infectious Disease"/>
            <person name="Wu L."/>
            <person name="Ma J."/>
        </authorList>
    </citation>
    <scope>NUCLEOTIDE SEQUENCE [LARGE SCALE GENOMIC DNA]</scope>
    <source>
        <strain evidence="10">CGMCC 4.7676</strain>
    </source>
</reference>
<evidence type="ECO:0000256" key="1">
    <source>
        <dbReference type="ARBA" id="ARBA00004141"/>
    </source>
</evidence>
<feature type="transmembrane region" description="Helical" evidence="7">
    <location>
        <begin position="202"/>
        <end position="220"/>
    </location>
</feature>
<feature type="domain" description="Cation/H+ exchanger transmembrane" evidence="8">
    <location>
        <begin position="22"/>
        <end position="399"/>
    </location>
</feature>
<dbReference type="PANTHER" id="PTHR32468">
    <property type="entry name" value="CATION/H + ANTIPORTER"/>
    <property type="match status" value="1"/>
</dbReference>
<feature type="transmembrane region" description="Helical" evidence="7">
    <location>
        <begin position="241"/>
        <end position="274"/>
    </location>
</feature>
<dbReference type="EMBL" id="JBHRWK010000009">
    <property type="protein sequence ID" value="MFC3448712.1"/>
    <property type="molecule type" value="Genomic_DNA"/>
</dbReference>
<keyword evidence="4 7" id="KW-1133">Transmembrane helix</keyword>
<evidence type="ECO:0000256" key="6">
    <source>
        <dbReference type="ARBA" id="ARBA00023136"/>
    </source>
</evidence>
<dbReference type="InterPro" id="IPR038770">
    <property type="entry name" value="Na+/solute_symporter_sf"/>
</dbReference>
<dbReference type="Proteomes" id="UP001595645">
    <property type="component" value="Unassembled WGS sequence"/>
</dbReference>
<keyword evidence="5" id="KW-0406">Ion transport</keyword>
<dbReference type="Gene3D" id="1.20.1530.20">
    <property type="match status" value="1"/>
</dbReference>
<feature type="transmembrane region" description="Helical" evidence="7">
    <location>
        <begin position="171"/>
        <end position="196"/>
    </location>
</feature>
<accession>A0ABV7NSG2</accession>
<feature type="transmembrane region" description="Helical" evidence="7">
    <location>
        <begin position="381"/>
        <end position="401"/>
    </location>
</feature>
<feature type="transmembrane region" description="Helical" evidence="7">
    <location>
        <begin position="73"/>
        <end position="90"/>
    </location>
</feature>